<gene>
    <name evidence="7" type="ORF">FLACHUCJ7_00431</name>
</gene>
<evidence type="ECO:0000256" key="5">
    <source>
        <dbReference type="SAM" id="Phobius"/>
    </source>
</evidence>
<feature type="transmembrane region" description="Helical" evidence="5">
    <location>
        <begin position="262"/>
        <end position="283"/>
    </location>
</feature>
<evidence type="ECO:0000256" key="1">
    <source>
        <dbReference type="ARBA" id="ARBA00004141"/>
    </source>
</evidence>
<dbReference type="PANTHER" id="PTHR23514">
    <property type="entry name" value="BYPASS OF STOP CODON PROTEIN 6"/>
    <property type="match status" value="1"/>
</dbReference>
<dbReference type="InterPro" id="IPR036259">
    <property type="entry name" value="MFS_trans_sf"/>
</dbReference>
<organism evidence="7 8">
    <name type="scientific">Flavobacterium chungangense</name>
    <dbReference type="NCBI Taxonomy" id="554283"/>
    <lineage>
        <taxon>Bacteria</taxon>
        <taxon>Pseudomonadati</taxon>
        <taxon>Bacteroidota</taxon>
        <taxon>Flavobacteriia</taxon>
        <taxon>Flavobacteriales</taxon>
        <taxon>Flavobacteriaceae</taxon>
        <taxon>Flavobacterium</taxon>
    </lineage>
</organism>
<dbReference type="PANTHER" id="PTHR23514:SF13">
    <property type="entry name" value="INNER MEMBRANE PROTEIN YBJJ"/>
    <property type="match status" value="1"/>
</dbReference>
<sequence>MIDFNPLALFQTKGKIKKVYREAKASYLNRIRFAVGMFYFGMGLSFATWASRIPDIKTALHLSEGELGSVLFALPVGQLIIMPFSGKMVTKFGSHRILIFSLIMYVFSLTNLGLAASALQLSLGLFTFGIFGNLANIAVNTQGVYTETLFKKNIMSSFHGMWSFAGFTGALVGLGMLSLHLTPYHHFIIVGIVVLLMVAFNFKFLVKAKEKIKPKKEGKKLFTKPDSSLLWLGIIGFCSMASEGVMFDWSGIYFKDIVKAPGALVILGYTSFMIMMASGRFIGDAMNNKFGRKRVMQISGCMISLGLFTAVFFPYIIPCTIAFMIVGLGVSTIVPTVYSLAGKNPTVSAGEALTIVSSVSFLGFLMGPPVIGYVAETLGLKFSFAFIGIFGVLIAFMVSKIKVSA</sequence>
<keyword evidence="3 5" id="KW-1133">Transmembrane helix</keyword>
<proteinExistence type="predicted"/>
<dbReference type="PROSITE" id="PS50850">
    <property type="entry name" value="MFS"/>
    <property type="match status" value="1"/>
</dbReference>
<evidence type="ECO:0000313" key="7">
    <source>
        <dbReference type="EMBL" id="CAD0001245.1"/>
    </source>
</evidence>
<feature type="transmembrane region" description="Helical" evidence="5">
    <location>
        <begin position="160"/>
        <end position="181"/>
    </location>
</feature>
<accession>A0A6V6YP76</accession>
<protein>
    <submittedName>
        <fullName evidence="7">MFS transporter</fullName>
    </submittedName>
</protein>
<feature type="transmembrane region" description="Helical" evidence="5">
    <location>
        <begin position="27"/>
        <end position="47"/>
    </location>
</feature>
<dbReference type="AlphaFoldDB" id="A0A6V6YP76"/>
<keyword evidence="2 5" id="KW-0812">Transmembrane</keyword>
<keyword evidence="4 5" id="KW-0472">Membrane</keyword>
<feature type="domain" description="Major facilitator superfamily (MFS) profile" evidence="6">
    <location>
        <begin position="187"/>
        <end position="405"/>
    </location>
</feature>
<feature type="transmembrane region" description="Helical" evidence="5">
    <location>
        <begin position="295"/>
        <end position="315"/>
    </location>
</feature>
<name>A0A6V6YP76_9FLAO</name>
<dbReference type="SUPFAM" id="SSF103473">
    <property type="entry name" value="MFS general substrate transporter"/>
    <property type="match status" value="1"/>
</dbReference>
<dbReference type="RefSeq" id="WP_031454009.1">
    <property type="nucleotide sequence ID" value="NZ_CAIJDO010000065.1"/>
</dbReference>
<feature type="transmembrane region" description="Helical" evidence="5">
    <location>
        <begin position="121"/>
        <end position="139"/>
    </location>
</feature>
<dbReference type="CDD" id="cd17393">
    <property type="entry name" value="MFS_MosC_like"/>
    <property type="match status" value="1"/>
</dbReference>
<dbReference type="Gene3D" id="1.20.1250.20">
    <property type="entry name" value="MFS general substrate transporter like domains"/>
    <property type="match status" value="1"/>
</dbReference>
<evidence type="ECO:0000256" key="2">
    <source>
        <dbReference type="ARBA" id="ARBA00022692"/>
    </source>
</evidence>
<evidence type="ECO:0000256" key="3">
    <source>
        <dbReference type="ARBA" id="ARBA00022989"/>
    </source>
</evidence>
<feature type="transmembrane region" description="Helical" evidence="5">
    <location>
        <begin position="67"/>
        <end position="85"/>
    </location>
</feature>
<comment type="subcellular location">
    <subcellularLocation>
        <location evidence="1">Membrane</location>
        <topology evidence="1">Multi-pass membrane protein</topology>
    </subcellularLocation>
</comment>
<dbReference type="GO" id="GO:0022857">
    <property type="term" value="F:transmembrane transporter activity"/>
    <property type="evidence" value="ECO:0007669"/>
    <property type="project" value="InterPro"/>
</dbReference>
<feature type="transmembrane region" description="Helical" evidence="5">
    <location>
        <begin position="227"/>
        <end position="247"/>
    </location>
</feature>
<dbReference type="Pfam" id="PF07690">
    <property type="entry name" value="MFS_1"/>
    <property type="match status" value="1"/>
</dbReference>
<dbReference type="InterPro" id="IPR011701">
    <property type="entry name" value="MFS"/>
</dbReference>
<evidence type="ECO:0000259" key="6">
    <source>
        <dbReference type="PROSITE" id="PS50850"/>
    </source>
</evidence>
<feature type="transmembrane region" description="Helical" evidence="5">
    <location>
        <begin position="380"/>
        <end position="399"/>
    </location>
</feature>
<keyword evidence="8" id="KW-1185">Reference proteome</keyword>
<dbReference type="Proteomes" id="UP000556700">
    <property type="component" value="Unassembled WGS sequence"/>
</dbReference>
<feature type="transmembrane region" description="Helical" evidence="5">
    <location>
        <begin position="97"/>
        <end position="115"/>
    </location>
</feature>
<dbReference type="GO" id="GO:0016020">
    <property type="term" value="C:membrane"/>
    <property type="evidence" value="ECO:0007669"/>
    <property type="project" value="UniProtKB-SubCell"/>
</dbReference>
<comment type="caution">
    <text evidence="7">The sequence shown here is derived from an EMBL/GenBank/DDBJ whole genome shotgun (WGS) entry which is preliminary data.</text>
</comment>
<evidence type="ECO:0000313" key="8">
    <source>
        <dbReference type="Proteomes" id="UP000556700"/>
    </source>
</evidence>
<dbReference type="InterPro" id="IPR020846">
    <property type="entry name" value="MFS_dom"/>
</dbReference>
<feature type="transmembrane region" description="Helical" evidence="5">
    <location>
        <begin position="187"/>
        <end position="206"/>
    </location>
</feature>
<dbReference type="EMBL" id="CAIJDO010000065">
    <property type="protein sequence ID" value="CAD0001245.1"/>
    <property type="molecule type" value="Genomic_DNA"/>
</dbReference>
<reference evidence="7 8" key="1">
    <citation type="submission" date="2020-06" db="EMBL/GenBank/DDBJ databases">
        <authorList>
            <person name="Criscuolo A."/>
        </authorList>
    </citation>
    <scope>NUCLEOTIDE SEQUENCE [LARGE SCALE GENOMIC DNA]</scope>
    <source>
        <strain evidence="8">CIP 110025</strain>
    </source>
</reference>
<feature type="transmembrane region" description="Helical" evidence="5">
    <location>
        <begin position="353"/>
        <end position="374"/>
    </location>
</feature>
<dbReference type="InterPro" id="IPR051788">
    <property type="entry name" value="MFS_Transporter"/>
</dbReference>
<evidence type="ECO:0000256" key="4">
    <source>
        <dbReference type="ARBA" id="ARBA00023136"/>
    </source>
</evidence>